<dbReference type="EMBL" id="QXBN01000012">
    <property type="protein sequence ID" value="RIT36765.1"/>
    <property type="molecule type" value="Genomic_DNA"/>
</dbReference>
<comment type="caution">
    <text evidence="1">The sequence shown here is derived from an EMBL/GenBank/DDBJ whole genome shotgun (WGS) entry which is preliminary data.</text>
</comment>
<dbReference type="RefSeq" id="WP_119596421.1">
    <property type="nucleotide sequence ID" value="NZ_QXBN01000012.1"/>
</dbReference>
<sequence length="135" mass="14818">MSADEDPDYYRVFTAEYNWLRSFRMSDAAIARHFKCSGDVLMKRLQRAGLRSEALSPDAEVDAALQGFIAEGKPFDSWAFPLAADPELVKAAITVAVRRGLITRVGDRKGLKGKRGIYQRSRPSASAGGLIQVVA</sequence>
<protein>
    <submittedName>
        <fullName evidence="1">Uncharacterized protein</fullName>
    </submittedName>
</protein>
<evidence type="ECO:0000313" key="2">
    <source>
        <dbReference type="Proteomes" id="UP000284557"/>
    </source>
</evidence>
<organism evidence="1 2">
    <name type="scientific">Mycobacteroides abscessus</name>
    <dbReference type="NCBI Taxonomy" id="36809"/>
    <lineage>
        <taxon>Bacteria</taxon>
        <taxon>Bacillati</taxon>
        <taxon>Actinomycetota</taxon>
        <taxon>Actinomycetes</taxon>
        <taxon>Mycobacteriales</taxon>
        <taxon>Mycobacteriaceae</taxon>
        <taxon>Mycobacteroides</taxon>
    </lineage>
</organism>
<dbReference type="AlphaFoldDB" id="A0ABD7HLU8"/>
<evidence type="ECO:0000313" key="1">
    <source>
        <dbReference type="EMBL" id="RIT36765.1"/>
    </source>
</evidence>
<proteinExistence type="predicted"/>
<dbReference type="Proteomes" id="UP000284557">
    <property type="component" value="Unassembled WGS sequence"/>
</dbReference>
<name>A0ABD7HLU8_9MYCO</name>
<accession>A0ABD7HLU8</accession>
<reference evidence="1 2" key="1">
    <citation type="submission" date="2018-08" db="EMBL/GenBank/DDBJ databases">
        <title>Linezolid Resistance in Mycobacterium abscessus: MIC Distribution and Comprehensive Investigation of Resistance Mechanisms.</title>
        <authorList>
            <person name="Ye M."/>
            <person name="Xu L."/>
            <person name="Zou Y."/>
            <person name="Li B."/>
            <person name="Guo Q."/>
            <person name="Zhang Y."/>
            <person name="Zhan M."/>
            <person name="Xu B."/>
            <person name="Yu F."/>
            <person name="Zhang Z."/>
            <person name="Chu H."/>
        </authorList>
    </citation>
    <scope>NUCLEOTIDE SEQUENCE [LARGE SCALE GENOMIC DNA]</scope>
    <source>
        <strain evidence="1 2">G143</strain>
    </source>
</reference>
<gene>
    <name evidence="1" type="ORF">D2E76_16025</name>
</gene>